<gene>
    <name evidence="1" type="ORF">ACFY3B_07550</name>
</gene>
<accession>A0ABW6VQE5</accession>
<dbReference type="EMBL" id="JBIAZM010000002">
    <property type="protein sequence ID" value="MFF5199451.1"/>
    <property type="molecule type" value="Genomic_DNA"/>
</dbReference>
<dbReference type="Proteomes" id="UP001602287">
    <property type="component" value="Unassembled WGS sequence"/>
</dbReference>
<name>A0ABW6VQE5_9ACTN</name>
<protein>
    <submittedName>
        <fullName evidence="1">Uncharacterized protein</fullName>
    </submittedName>
</protein>
<comment type="caution">
    <text evidence="1">The sequence shown here is derived from an EMBL/GenBank/DDBJ whole genome shotgun (WGS) entry which is preliminary data.</text>
</comment>
<dbReference type="RefSeq" id="WP_358137296.1">
    <property type="nucleotide sequence ID" value="NZ_JBEZDH010000013.1"/>
</dbReference>
<sequence length="112" mass="12323">MAGLIVLKPGVDWTATGALFDWTLEFLISRLSDRQTANHLQEIVDNGLGSLWLDVLPAPAQREIVDHWRNGLVTAGEQQLPATVHKLDVIRHLRELVDATYSAGFPGTQDPG</sequence>
<keyword evidence="2" id="KW-1185">Reference proteome</keyword>
<evidence type="ECO:0000313" key="1">
    <source>
        <dbReference type="EMBL" id="MFF5199451.1"/>
    </source>
</evidence>
<proteinExistence type="predicted"/>
<evidence type="ECO:0000313" key="2">
    <source>
        <dbReference type="Proteomes" id="UP001602287"/>
    </source>
</evidence>
<organism evidence="1 2">
    <name type="scientific">Micromonospora parva</name>
    <dbReference type="NCBI Taxonomy" id="1464048"/>
    <lineage>
        <taxon>Bacteria</taxon>
        <taxon>Bacillati</taxon>
        <taxon>Actinomycetota</taxon>
        <taxon>Actinomycetes</taxon>
        <taxon>Micromonosporales</taxon>
        <taxon>Micromonosporaceae</taxon>
        <taxon>Micromonospora</taxon>
    </lineage>
</organism>
<reference evidence="1 2" key="1">
    <citation type="submission" date="2024-10" db="EMBL/GenBank/DDBJ databases">
        <title>The Natural Products Discovery Center: Release of the First 8490 Sequenced Strains for Exploring Actinobacteria Biosynthetic Diversity.</title>
        <authorList>
            <person name="Kalkreuter E."/>
            <person name="Kautsar S.A."/>
            <person name="Yang D."/>
            <person name="Bader C.D."/>
            <person name="Teijaro C.N."/>
            <person name="Fluegel L."/>
            <person name="Davis C.M."/>
            <person name="Simpson J.R."/>
            <person name="Lauterbach L."/>
            <person name="Steele A.D."/>
            <person name="Gui C."/>
            <person name="Meng S."/>
            <person name="Li G."/>
            <person name="Viehrig K."/>
            <person name="Ye F."/>
            <person name="Su P."/>
            <person name="Kiefer A.F."/>
            <person name="Nichols A."/>
            <person name="Cepeda A.J."/>
            <person name="Yan W."/>
            <person name="Fan B."/>
            <person name="Jiang Y."/>
            <person name="Adhikari A."/>
            <person name="Zheng C.-J."/>
            <person name="Schuster L."/>
            <person name="Cowan T.M."/>
            <person name="Smanski M.J."/>
            <person name="Chevrette M.G."/>
            <person name="De Carvalho L.P.S."/>
            <person name="Shen B."/>
        </authorList>
    </citation>
    <scope>NUCLEOTIDE SEQUENCE [LARGE SCALE GENOMIC DNA]</scope>
    <source>
        <strain evidence="1 2">NPDC000140</strain>
    </source>
</reference>